<proteinExistence type="predicted"/>
<dbReference type="AlphaFoldDB" id="A0A1R4F156"/>
<dbReference type="EMBL" id="FUIE01000015">
    <property type="protein sequence ID" value="SJM49678.1"/>
    <property type="molecule type" value="Genomic_DNA"/>
</dbReference>
<organism evidence="1 2">
    <name type="scientific">Brevundimonas diminuta 3F5N</name>
    <dbReference type="NCBI Taxonomy" id="1255603"/>
    <lineage>
        <taxon>Bacteria</taxon>
        <taxon>Pseudomonadati</taxon>
        <taxon>Pseudomonadota</taxon>
        <taxon>Alphaproteobacteria</taxon>
        <taxon>Caulobacterales</taxon>
        <taxon>Caulobacteraceae</taxon>
        <taxon>Brevundimonas</taxon>
    </lineage>
</organism>
<evidence type="ECO:0000313" key="1">
    <source>
        <dbReference type="EMBL" id="SJM49678.1"/>
    </source>
</evidence>
<accession>A0A1R4F156</accession>
<evidence type="ECO:0000313" key="2">
    <source>
        <dbReference type="Proteomes" id="UP000195766"/>
    </source>
</evidence>
<sequence length="38" mass="4024">MGVILVCEVAAVFDEGLAQPLRQAGCRDETVNVGEADF</sequence>
<name>A0A1R4F156_BREDI</name>
<dbReference type="Proteomes" id="UP000195766">
    <property type="component" value="Unassembled WGS sequence"/>
</dbReference>
<gene>
    <name evidence="1" type="ORF">FM111_01970</name>
</gene>
<protein>
    <submittedName>
        <fullName evidence="1">Uncharacterized protein</fullName>
    </submittedName>
</protein>
<reference evidence="1 2" key="1">
    <citation type="submission" date="2017-02" db="EMBL/GenBank/DDBJ databases">
        <authorList>
            <person name="Peterson S.W."/>
        </authorList>
    </citation>
    <scope>NUCLEOTIDE SEQUENCE [LARGE SCALE GENOMIC DNA]</scope>
    <source>
        <strain evidence="1 2">3F5N</strain>
    </source>
</reference>